<keyword evidence="6" id="KW-0735">Signal-anchor</keyword>
<evidence type="ECO:0000256" key="13">
    <source>
        <dbReference type="RuleBase" id="RU368089"/>
    </source>
</evidence>
<dbReference type="Proteomes" id="UP000383932">
    <property type="component" value="Unassembled WGS sequence"/>
</dbReference>
<evidence type="ECO:0000313" key="17">
    <source>
        <dbReference type="EMBL" id="KAB5596477.1"/>
    </source>
</evidence>
<organism evidence="17 18">
    <name type="scientific">Ceratobasidium theobromae</name>
    <dbReference type="NCBI Taxonomy" id="1582974"/>
    <lineage>
        <taxon>Eukaryota</taxon>
        <taxon>Fungi</taxon>
        <taxon>Dikarya</taxon>
        <taxon>Basidiomycota</taxon>
        <taxon>Agaricomycotina</taxon>
        <taxon>Agaricomycetes</taxon>
        <taxon>Cantharellales</taxon>
        <taxon>Ceratobasidiaceae</taxon>
        <taxon>Ceratobasidium</taxon>
    </lineage>
</organism>
<dbReference type="EC" id="3.2.1.106" evidence="11 13"/>
<dbReference type="GO" id="GO:0009311">
    <property type="term" value="P:oligosaccharide metabolic process"/>
    <property type="evidence" value="ECO:0007669"/>
    <property type="project" value="UniProtKB-UniRule"/>
</dbReference>
<dbReference type="EMBL" id="SSOP01000001">
    <property type="protein sequence ID" value="KAB5596477.1"/>
    <property type="molecule type" value="Genomic_DNA"/>
</dbReference>
<keyword evidence="5 13" id="KW-0256">Endoplasmic reticulum</keyword>
<comment type="function">
    <text evidence="13">Cleaves the distal alpha 1,2-linked glucose residue from the Glc(3)Man(9)GlcNAc(2) oligosaccharide precursor.</text>
</comment>
<keyword evidence="18" id="KW-1185">Reference proteome</keyword>
<dbReference type="Gene3D" id="2.70.98.110">
    <property type="entry name" value="Glycosyl hydrolase family 63, N-terminal domain"/>
    <property type="match status" value="1"/>
</dbReference>
<dbReference type="GO" id="GO:0004573">
    <property type="term" value="F:Glc3Man9GlcNAc2 oligosaccharide glucosidase activity"/>
    <property type="evidence" value="ECO:0007669"/>
    <property type="project" value="UniProtKB-UniRule"/>
</dbReference>
<feature type="compositionally biased region" description="Basic and acidic residues" evidence="14">
    <location>
        <begin position="316"/>
        <end position="325"/>
    </location>
</feature>
<evidence type="ECO:0000256" key="2">
    <source>
        <dbReference type="ARBA" id="ARBA00010833"/>
    </source>
</evidence>
<evidence type="ECO:0000256" key="9">
    <source>
        <dbReference type="ARBA" id="ARBA00023180"/>
    </source>
</evidence>
<gene>
    <name evidence="17" type="ORF">CTheo_114</name>
</gene>
<protein>
    <recommendedName>
        <fullName evidence="11 13">Mannosyl-oligosaccharide glucosidase</fullName>
        <ecNumber evidence="11 13">3.2.1.106</ecNumber>
    </recommendedName>
</protein>
<dbReference type="InterPro" id="IPR031631">
    <property type="entry name" value="Glyco_hydro_63N"/>
</dbReference>
<dbReference type="Pfam" id="PF03200">
    <property type="entry name" value="Glyco_hydro_63"/>
    <property type="match status" value="1"/>
</dbReference>
<evidence type="ECO:0000256" key="7">
    <source>
        <dbReference type="ARBA" id="ARBA00022989"/>
    </source>
</evidence>
<evidence type="ECO:0000259" key="15">
    <source>
        <dbReference type="Pfam" id="PF03200"/>
    </source>
</evidence>
<dbReference type="Gene3D" id="1.50.10.10">
    <property type="match status" value="1"/>
</dbReference>
<evidence type="ECO:0000256" key="3">
    <source>
        <dbReference type="ARBA" id="ARBA00022692"/>
    </source>
</evidence>
<name>A0A5N5R178_9AGAM</name>
<dbReference type="PANTHER" id="PTHR10412:SF11">
    <property type="entry name" value="MANNOSYL-OLIGOSACCHARIDE GLUCOSIDASE"/>
    <property type="match status" value="1"/>
</dbReference>
<comment type="subcellular location">
    <subcellularLocation>
        <location evidence="1 13">Endoplasmic reticulum membrane</location>
        <topology evidence="1 13">Single-pass type II membrane protein</topology>
    </subcellularLocation>
</comment>
<keyword evidence="4 13" id="KW-0378">Hydrolase</keyword>
<evidence type="ECO:0000313" key="18">
    <source>
        <dbReference type="Proteomes" id="UP000383932"/>
    </source>
</evidence>
<dbReference type="FunFam" id="1.50.10.10:FF:000027">
    <property type="entry name" value="Probable mannosyl-oligosaccharide glucosidase"/>
    <property type="match status" value="1"/>
</dbReference>
<dbReference type="InterPro" id="IPR004888">
    <property type="entry name" value="Glycoside_hydrolase_63"/>
</dbReference>
<keyword evidence="3" id="KW-0812">Transmembrane</keyword>
<keyword evidence="10 13" id="KW-0326">Glycosidase</keyword>
<dbReference type="PANTHER" id="PTHR10412">
    <property type="entry name" value="MANNOSYL-OLIGOSACCHARIDE GLUCOSIDASE"/>
    <property type="match status" value="1"/>
</dbReference>
<feature type="domain" description="Glycosyl hydrolase family 63 N-terminal" evidence="16">
    <location>
        <begin position="1"/>
        <end position="203"/>
    </location>
</feature>
<comment type="similarity">
    <text evidence="2 13">Belongs to the glycosyl hydrolase 63 family.</text>
</comment>
<dbReference type="OrthoDB" id="410058at2759"/>
<evidence type="ECO:0000256" key="6">
    <source>
        <dbReference type="ARBA" id="ARBA00022968"/>
    </source>
</evidence>
<comment type="caution">
    <text evidence="17">The sequence shown here is derived from an EMBL/GenBank/DDBJ whole genome shotgun (WGS) entry which is preliminary data.</text>
</comment>
<sequence>MTGLIWFGTQNFQSLIKTRHACDQGDGLTGYTWTEHDLREGGVQVLKDLPNNLELTTEWLKFPGGKHGGSWAARIKGKPLDPNQVSRNSLIFYVGLEGLGGVNLETEEREDGYETATELSGVTPELGDFSMKIIDGPNNVYVTQGMHSEVFARTAGKTHITALPVQPGNIWQAKDILVKKIIDHAQAAVKPFNDEKATPPDPSFVLTLADEVLSGANLYAVQKTFDGAFSFDVYYQSASANTKLDATALSAGIEAFRKKFTERFDLIFPIPAKYQAFAKDITSNLMGGIGYFYGTSIVDRSGNLDEDDEDEAFMSEAERRERGKPEMAPPAQLLTATPSRSFFPRGFYWDEGFHLQHIGTWDNDLSLEILKSWIELIDADGWVGREQILGEEARSKVPVEFQTQYPNYANPPTLTMALTAFISRLEEAAEPSLADLGMDQLPVDSTSAAPDLSSRLLSPHAARAYLNEIYPSLRRHYHWFRRTQRGQIRQWGRKATARGEAYRWRGRSAEHVLTSGLDDYPRPVPPHVGELHVDLMSWMGYFSNMMRRIADFIGEAEDAAEYEVNEKGIKANLDDLHWNEEQQMYCDVTVNEEDDSEHVCHAGYVSLFPLLLGLLEPSSPRLGSILDLIHDPKRLWSPYGIRSLSADHPLFGQGENYWRGPIWIQMNYLALSSLYQKYAKEPGPFQTKAKQIYDALRHNIVENVFQEYQRTGYVWEQYDPLTGQGKRSHPFTGWTSLVALILAEKY</sequence>
<dbReference type="InterPro" id="IPR008928">
    <property type="entry name" value="6-hairpin_glycosidase_sf"/>
</dbReference>
<keyword evidence="8" id="KW-0472">Membrane</keyword>
<evidence type="ECO:0000256" key="14">
    <source>
        <dbReference type="SAM" id="MobiDB-lite"/>
    </source>
</evidence>
<feature type="compositionally biased region" description="Acidic residues" evidence="14">
    <location>
        <begin position="304"/>
        <end position="313"/>
    </location>
</feature>
<dbReference type="AlphaFoldDB" id="A0A5N5R178"/>
<evidence type="ECO:0000259" key="16">
    <source>
        <dbReference type="Pfam" id="PF16923"/>
    </source>
</evidence>
<dbReference type="InterPro" id="IPR031335">
    <property type="entry name" value="Glyco_hydro_63_C"/>
</dbReference>
<evidence type="ECO:0000256" key="8">
    <source>
        <dbReference type="ARBA" id="ARBA00023136"/>
    </source>
</evidence>
<evidence type="ECO:0000256" key="10">
    <source>
        <dbReference type="ARBA" id="ARBA00023295"/>
    </source>
</evidence>
<dbReference type="SUPFAM" id="SSF48208">
    <property type="entry name" value="Six-hairpin glycosidases"/>
    <property type="match status" value="1"/>
</dbReference>
<keyword evidence="7" id="KW-1133">Transmembrane helix</keyword>
<accession>A0A5N5R178</accession>
<comment type="catalytic activity">
    <reaction evidence="12 13">
        <text>N(4)-(alpha-D-Glc-(1-&gt;2)-alpha-D-Glc-(1-&gt;3)-alpha-D-Glc-(1-&gt;3)-alpha-D-Man-(1-&gt;2)-alpha-D-Man-(1-&gt;2)-alpha-D-Man-(1-&gt;3)-[alpha-D-Man-(1-&gt;2)-alpha-D-Man-(1-&gt;3)-[alpha-D-Man-(1-&gt;2)-alpha-D-Man-(1-&gt;6)]-alpha-D-Man-(1-&gt;6)]-beta-D-Man-(1-&gt;4)-beta-D-GlcNAc-(1-&gt;4)-beta-D-GlcNAc)-L-asparaginyl-[protein] + H2O = N(4)-(alpha-D-Glc-(1-&gt;3)-alpha-D-Glc-(1-&gt;3)-alpha-D-Man-(1-&gt;2)-alpha-D-Man-(1-&gt;2)-alpha-D-Man-(1-&gt;3)-[alpha-D-Man-(1-&gt;2)-alpha-D-Man-(1-&gt;3)-[alpha-D-Man-(1-&gt;2)-alpha-D-Man-(1-&gt;6)]-alpha-D-Man-(1-&gt;6)]-beta-D-Man-(1-&gt;4)-beta-D-GlcNAc-(1-&gt;4)-beta-D-GlcNAc)-L-asparaginyl-[protein] + beta-D-glucose</text>
        <dbReference type="Rhea" id="RHEA:55988"/>
        <dbReference type="Rhea" id="RHEA-COMP:12806"/>
        <dbReference type="Rhea" id="RHEA-COMP:14355"/>
        <dbReference type="ChEBI" id="CHEBI:15377"/>
        <dbReference type="ChEBI" id="CHEBI:15903"/>
        <dbReference type="ChEBI" id="CHEBI:59082"/>
        <dbReference type="ChEBI" id="CHEBI:132537"/>
        <dbReference type="EC" id="3.2.1.106"/>
    </reaction>
</comment>
<keyword evidence="9" id="KW-0325">Glycoprotein</keyword>
<evidence type="ECO:0000256" key="12">
    <source>
        <dbReference type="ARBA" id="ARBA00052431"/>
    </source>
</evidence>
<evidence type="ECO:0000256" key="11">
    <source>
        <dbReference type="ARBA" id="ARBA00038888"/>
    </source>
</evidence>
<feature type="domain" description="Glycosyl hydrolase family 63 C-terminal" evidence="15">
    <location>
        <begin position="248"/>
        <end position="744"/>
    </location>
</feature>
<reference evidence="17 18" key="1">
    <citation type="journal article" date="2019" name="Fungal Biol. Biotechnol.">
        <title>Draft genome sequence of fastidious pathogen Ceratobasidium theobromae, which causes vascular-streak dieback in Theobroma cacao.</title>
        <authorList>
            <person name="Ali S.S."/>
            <person name="Asman A."/>
            <person name="Shao J."/>
            <person name="Firmansyah A.P."/>
            <person name="Susilo A.W."/>
            <person name="Rosmana A."/>
            <person name="McMahon P."/>
            <person name="Junaid M."/>
            <person name="Guest D."/>
            <person name="Kheng T.Y."/>
            <person name="Meinhardt L.W."/>
            <person name="Bailey B.A."/>
        </authorList>
    </citation>
    <scope>NUCLEOTIDE SEQUENCE [LARGE SCALE GENOMIC DNA]</scope>
    <source>
        <strain evidence="17 18">CT2</strain>
    </source>
</reference>
<dbReference type="InterPro" id="IPR012341">
    <property type="entry name" value="6hp_glycosidase-like_sf"/>
</dbReference>
<dbReference type="InterPro" id="IPR038518">
    <property type="entry name" value="Glyco_hydro_63N_sf"/>
</dbReference>
<dbReference type="GO" id="GO:0005789">
    <property type="term" value="C:endoplasmic reticulum membrane"/>
    <property type="evidence" value="ECO:0007669"/>
    <property type="project" value="UniProtKB-SubCell"/>
</dbReference>
<evidence type="ECO:0000256" key="1">
    <source>
        <dbReference type="ARBA" id="ARBA00004648"/>
    </source>
</evidence>
<proteinExistence type="inferred from homology"/>
<evidence type="ECO:0000256" key="4">
    <source>
        <dbReference type="ARBA" id="ARBA00022801"/>
    </source>
</evidence>
<feature type="region of interest" description="Disordered" evidence="14">
    <location>
        <begin position="303"/>
        <end position="327"/>
    </location>
</feature>
<dbReference type="Pfam" id="PF16923">
    <property type="entry name" value="Glyco_hydro_63N"/>
    <property type="match status" value="1"/>
</dbReference>
<evidence type="ECO:0000256" key="5">
    <source>
        <dbReference type="ARBA" id="ARBA00022824"/>
    </source>
</evidence>
<dbReference type="GO" id="GO:0006487">
    <property type="term" value="P:protein N-linked glycosylation"/>
    <property type="evidence" value="ECO:0007669"/>
    <property type="project" value="UniProtKB-UniRule"/>
</dbReference>